<sequence>MWASVPSSVICLFGDTLRKILNVKKPTVEIHGFVKPGFESVKDAFRQNFDNYLEPEGATLAIYHKGELVANLWAGDANSKVNKKWAQDTLCIAFSTTKIATAMCLALLVDRGLVQYEDLVTKYWPEFGKNGKSSVTVRMLVSHQAGVAILDQDVTFDTVRDYEKMSTLLEDQTPNWTISEQKAGYHAITFGFLIDQLVRRVDPQKRSLGRFFREEIAIPYGRTHFSGKLQIVHAARVVTQRQNQTLDKGKTIVWLELLSDIEFYIGLPDEHHDRVCHLIGPNALQFVYDLSEPDFIRAIYRMCKNPTSTLLWQSLKNPKWLEVGKNGETAFNDPELYKLEIGGANGICTAKALAKLLTLFIGEKPIFSPNLMQILEKPLLTDSPDVVLGVNMNYGHGLMYFKNPNGHYKIGHTGYGGQNARLDPDYQMSIAYLHNALSSDSGAYSRTFKILENA</sequence>
<protein>
    <submittedName>
        <fullName evidence="3">Beta-lactamase-related domain-containing protein</fullName>
    </submittedName>
</protein>
<proteinExistence type="predicted"/>
<dbReference type="InterPro" id="IPR001466">
    <property type="entry name" value="Beta-lactam-related"/>
</dbReference>
<dbReference type="SUPFAM" id="SSF56601">
    <property type="entry name" value="beta-lactamase/transpeptidase-like"/>
    <property type="match status" value="1"/>
</dbReference>
<dbReference type="WBParaSite" id="nRc.2.0.1.t15979-RA">
    <property type="protein sequence ID" value="nRc.2.0.1.t15979-RA"/>
    <property type="gene ID" value="nRc.2.0.1.g15979"/>
</dbReference>
<reference evidence="3" key="1">
    <citation type="submission" date="2022-11" db="UniProtKB">
        <authorList>
            <consortium name="WormBaseParasite"/>
        </authorList>
    </citation>
    <scope>IDENTIFICATION</scope>
</reference>
<accession>A0A915IRF4</accession>
<evidence type="ECO:0000313" key="3">
    <source>
        <dbReference type="WBParaSite" id="nRc.2.0.1.t15979-RA"/>
    </source>
</evidence>
<dbReference type="Pfam" id="PF00144">
    <property type="entry name" value="Beta-lactamase"/>
    <property type="match status" value="1"/>
</dbReference>
<dbReference type="InterPro" id="IPR052907">
    <property type="entry name" value="Beta-lactamase/esterase"/>
</dbReference>
<dbReference type="Gene3D" id="3.40.710.10">
    <property type="entry name" value="DD-peptidase/beta-lactamase superfamily"/>
    <property type="match status" value="2"/>
</dbReference>
<evidence type="ECO:0000313" key="2">
    <source>
        <dbReference type="Proteomes" id="UP000887565"/>
    </source>
</evidence>
<feature type="domain" description="Beta-lactamase-related" evidence="1">
    <location>
        <begin position="45"/>
        <end position="444"/>
    </location>
</feature>
<dbReference type="AlphaFoldDB" id="A0A915IRF4"/>
<keyword evidence="2" id="KW-1185">Reference proteome</keyword>
<name>A0A915IRF4_ROMCU</name>
<dbReference type="Proteomes" id="UP000887565">
    <property type="component" value="Unplaced"/>
</dbReference>
<dbReference type="OMA" id="TNKPEWR"/>
<evidence type="ECO:0000259" key="1">
    <source>
        <dbReference type="Pfam" id="PF00144"/>
    </source>
</evidence>
<dbReference type="PANTHER" id="PTHR43319:SF3">
    <property type="entry name" value="BETA-LACTAMASE-RELATED DOMAIN-CONTAINING PROTEIN"/>
    <property type="match status" value="1"/>
</dbReference>
<dbReference type="InterPro" id="IPR012338">
    <property type="entry name" value="Beta-lactam/transpept-like"/>
</dbReference>
<organism evidence="2 3">
    <name type="scientific">Romanomermis culicivorax</name>
    <name type="common">Nematode worm</name>
    <dbReference type="NCBI Taxonomy" id="13658"/>
    <lineage>
        <taxon>Eukaryota</taxon>
        <taxon>Metazoa</taxon>
        <taxon>Ecdysozoa</taxon>
        <taxon>Nematoda</taxon>
        <taxon>Enoplea</taxon>
        <taxon>Dorylaimia</taxon>
        <taxon>Mermithida</taxon>
        <taxon>Mermithoidea</taxon>
        <taxon>Mermithidae</taxon>
        <taxon>Romanomermis</taxon>
    </lineage>
</organism>
<dbReference type="PANTHER" id="PTHR43319">
    <property type="entry name" value="BETA-LACTAMASE-RELATED"/>
    <property type="match status" value="1"/>
</dbReference>